<proteinExistence type="inferred from homology"/>
<feature type="transmembrane region" description="Helical" evidence="9">
    <location>
        <begin position="266"/>
        <end position="287"/>
    </location>
</feature>
<evidence type="ECO:0000313" key="10">
    <source>
        <dbReference type="EMBL" id="EED87265.1"/>
    </source>
</evidence>
<evidence type="ECO:0000313" key="11">
    <source>
        <dbReference type="Proteomes" id="UP000001449"/>
    </source>
</evidence>
<evidence type="ECO:0000256" key="9">
    <source>
        <dbReference type="SAM" id="Phobius"/>
    </source>
</evidence>
<dbReference type="OMA" id="FPQDGGY"/>
<dbReference type="Pfam" id="PF13520">
    <property type="entry name" value="AA_permease_2"/>
    <property type="match status" value="1"/>
</dbReference>
<keyword evidence="4 9" id="KW-0812">Transmembrane</keyword>
<dbReference type="PANTHER" id="PTHR45826">
    <property type="entry name" value="POLYAMINE TRANSPORTER PUT1"/>
    <property type="match status" value="1"/>
</dbReference>
<keyword evidence="3" id="KW-1003">Cell membrane</keyword>
<dbReference type="KEGG" id="tps:THAPSDRAFT_681"/>
<reference evidence="10 11" key="1">
    <citation type="journal article" date="2004" name="Science">
        <title>The genome of the diatom Thalassiosira pseudonana: ecology, evolution, and metabolism.</title>
        <authorList>
            <person name="Armbrust E.V."/>
            <person name="Berges J.A."/>
            <person name="Bowler C."/>
            <person name="Green B.R."/>
            <person name="Martinez D."/>
            <person name="Putnam N.H."/>
            <person name="Zhou S."/>
            <person name="Allen A.E."/>
            <person name="Apt K.E."/>
            <person name="Bechner M."/>
            <person name="Brzezinski M.A."/>
            <person name="Chaal B.K."/>
            <person name="Chiovitti A."/>
            <person name="Davis A.K."/>
            <person name="Demarest M.S."/>
            <person name="Detter J.C."/>
            <person name="Glavina T."/>
            <person name="Goodstein D."/>
            <person name="Hadi M.Z."/>
            <person name="Hellsten U."/>
            <person name="Hildebrand M."/>
            <person name="Jenkins B.D."/>
            <person name="Jurka J."/>
            <person name="Kapitonov V.V."/>
            <person name="Kroger N."/>
            <person name="Lau W.W."/>
            <person name="Lane T.W."/>
            <person name="Larimer F.W."/>
            <person name="Lippmeier J.C."/>
            <person name="Lucas S."/>
            <person name="Medina M."/>
            <person name="Montsant A."/>
            <person name="Obornik M."/>
            <person name="Parker M.S."/>
            <person name="Palenik B."/>
            <person name="Pazour G.J."/>
            <person name="Richardson P.M."/>
            <person name="Rynearson T.A."/>
            <person name="Saito M.A."/>
            <person name="Schwartz D.C."/>
            <person name="Thamatrakoln K."/>
            <person name="Valentin K."/>
            <person name="Vardi A."/>
            <person name="Wilkerson F.P."/>
            <person name="Rokhsar D.S."/>
        </authorList>
    </citation>
    <scope>NUCLEOTIDE SEQUENCE [LARGE SCALE GENOMIC DNA]</scope>
    <source>
        <strain evidence="10 11">CCMP1335</strain>
    </source>
</reference>
<dbReference type="HOGENOM" id="CLU_007946_17_3_1"/>
<feature type="transmembrane region" description="Helical" evidence="9">
    <location>
        <begin position="156"/>
        <end position="176"/>
    </location>
</feature>
<dbReference type="RefSeq" id="XP_002296569.1">
    <property type="nucleotide sequence ID" value="XM_002296533.1"/>
</dbReference>
<evidence type="ECO:0000256" key="6">
    <source>
        <dbReference type="ARBA" id="ARBA00023136"/>
    </source>
</evidence>
<comment type="subcellular location">
    <subcellularLocation>
        <location evidence="1">Cell membrane</location>
        <topology evidence="1">Multi-pass membrane protein</topology>
    </subcellularLocation>
</comment>
<feature type="transmembrane region" description="Helical" evidence="9">
    <location>
        <begin position="342"/>
        <end position="361"/>
    </location>
</feature>
<dbReference type="GO" id="GO:0005886">
    <property type="term" value="C:plasma membrane"/>
    <property type="evidence" value="ECO:0007669"/>
    <property type="project" value="UniProtKB-SubCell"/>
</dbReference>
<dbReference type="GO" id="GO:0015203">
    <property type="term" value="F:polyamine transmembrane transporter activity"/>
    <property type="evidence" value="ECO:0007669"/>
    <property type="project" value="UniProtKB-ARBA"/>
</dbReference>
<dbReference type="GeneID" id="7448318"/>
<feature type="transmembrane region" description="Helical" evidence="9">
    <location>
        <begin position="407"/>
        <end position="424"/>
    </location>
</feature>
<evidence type="ECO:0000256" key="8">
    <source>
        <dbReference type="SAM" id="MobiDB-lite"/>
    </source>
</evidence>
<keyword evidence="5 9" id="KW-1133">Transmembrane helix</keyword>
<comment type="similarity">
    <text evidence="7">Belongs to the amino acid-polyamine-organocation (APC) superfamily. Polyamine:cation symporter (PHS) (TC 2.A.3.12) family.</text>
</comment>
<feature type="transmembrane region" description="Helical" evidence="9">
    <location>
        <begin position="12"/>
        <end position="32"/>
    </location>
</feature>
<accession>B8LBY2</accession>
<dbReference type="PIRSF" id="PIRSF006060">
    <property type="entry name" value="AA_transporter"/>
    <property type="match status" value="1"/>
</dbReference>
<evidence type="ECO:0000256" key="3">
    <source>
        <dbReference type="ARBA" id="ARBA00022475"/>
    </source>
</evidence>
<dbReference type="PaxDb" id="35128-Thaps681"/>
<feature type="transmembrane region" description="Helical" evidence="9">
    <location>
        <begin position="382"/>
        <end position="401"/>
    </location>
</feature>
<evidence type="ECO:0000256" key="4">
    <source>
        <dbReference type="ARBA" id="ARBA00022692"/>
    </source>
</evidence>
<organism evidence="10 11">
    <name type="scientific">Thalassiosira pseudonana</name>
    <name type="common">Marine diatom</name>
    <name type="synonym">Cyclotella nana</name>
    <dbReference type="NCBI Taxonomy" id="35128"/>
    <lineage>
        <taxon>Eukaryota</taxon>
        <taxon>Sar</taxon>
        <taxon>Stramenopiles</taxon>
        <taxon>Ochrophyta</taxon>
        <taxon>Bacillariophyta</taxon>
        <taxon>Coscinodiscophyceae</taxon>
        <taxon>Thalassiosirophycidae</taxon>
        <taxon>Thalassiosirales</taxon>
        <taxon>Thalassiosiraceae</taxon>
        <taxon>Thalassiosira</taxon>
    </lineage>
</organism>
<evidence type="ECO:0000256" key="7">
    <source>
        <dbReference type="ARBA" id="ARBA00024041"/>
    </source>
</evidence>
<keyword evidence="6 9" id="KW-0472">Membrane</keyword>
<dbReference type="Gene3D" id="1.20.1740.10">
    <property type="entry name" value="Amino acid/polyamine transporter I"/>
    <property type="match status" value="1"/>
</dbReference>
<feature type="transmembrane region" description="Helical" evidence="9">
    <location>
        <begin position="132"/>
        <end position="150"/>
    </location>
</feature>
<dbReference type="EMBL" id="DS999415">
    <property type="protein sequence ID" value="EED87265.1"/>
    <property type="molecule type" value="Genomic_DNA"/>
</dbReference>
<dbReference type="eggNOG" id="KOG1287">
    <property type="taxonomic scope" value="Eukaryota"/>
</dbReference>
<feature type="transmembrane region" description="Helical" evidence="9">
    <location>
        <begin position="225"/>
        <end position="246"/>
    </location>
</feature>
<dbReference type="InParanoid" id="B8LBY2"/>
<keyword evidence="2" id="KW-0813">Transport</keyword>
<dbReference type="PANTHER" id="PTHR45826:SF2">
    <property type="entry name" value="AMINO ACID TRANSPORTER"/>
    <property type="match status" value="1"/>
</dbReference>
<reference evidence="10 11" key="2">
    <citation type="journal article" date="2008" name="Nature">
        <title>The Phaeodactylum genome reveals the evolutionary history of diatom genomes.</title>
        <authorList>
            <person name="Bowler C."/>
            <person name="Allen A.E."/>
            <person name="Badger J.H."/>
            <person name="Grimwood J."/>
            <person name="Jabbari K."/>
            <person name="Kuo A."/>
            <person name="Maheswari U."/>
            <person name="Martens C."/>
            <person name="Maumus F."/>
            <person name="Otillar R.P."/>
            <person name="Rayko E."/>
            <person name="Salamov A."/>
            <person name="Vandepoele K."/>
            <person name="Beszteri B."/>
            <person name="Gruber A."/>
            <person name="Heijde M."/>
            <person name="Katinka M."/>
            <person name="Mock T."/>
            <person name="Valentin K."/>
            <person name="Verret F."/>
            <person name="Berges J.A."/>
            <person name="Brownlee C."/>
            <person name="Cadoret J.P."/>
            <person name="Chiovitti A."/>
            <person name="Choi C.J."/>
            <person name="Coesel S."/>
            <person name="De Martino A."/>
            <person name="Detter J.C."/>
            <person name="Durkin C."/>
            <person name="Falciatore A."/>
            <person name="Fournet J."/>
            <person name="Haruta M."/>
            <person name="Huysman M.J."/>
            <person name="Jenkins B.D."/>
            <person name="Jiroutova K."/>
            <person name="Jorgensen R.E."/>
            <person name="Joubert Y."/>
            <person name="Kaplan A."/>
            <person name="Kroger N."/>
            <person name="Kroth P.G."/>
            <person name="La Roche J."/>
            <person name="Lindquist E."/>
            <person name="Lommer M."/>
            <person name="Martin-Jezequel V."/>
            <person name="Lopez P.J."/>
            <person name="Lucas S."/>
            <person name="Mangogna M."/>
            <person name="McGinnis K."/>
            <person name="Medlin L.K."/>
            <person name="Montsant A."/>
            <person name="Oudot-Le Secq M.P."/>
            <person name="Napoli C."/>
            <person name="Obornik M."/>
            <person name="Parker M.S."/>
            <person name="Petit J.L."/>
            <person name="Porcel B.M."/>
            <person name="Poulsen N."/>
            <person name="Robison M."/>
            <person name="Rychlewski L."/>
            <person name="Rynearson T.A."/>
            <person name="Schmutz J."/>
            <person name="Shapiro H."/>
            <person name="Siaut M."/>
            <person name="Stanley M."/>
            <person name="Sussman M.R."/>
            <person name="Taylor A.R."/>
            <person name="Vardi A."/>
            <person name="von Dassow P."/>
            <person name="Vyverman W."/>
            <person name="Willis A."/>
            <person name="Wyrwicz L.S."/>
            <person name="Rokhsar D.S."/>
            <person name="Weissenbach J."/>
            <person name="Armbrust E.V."/>
            <person name="Green B.R."/>
            <person name="Van de Peer Y."/>
            <person name="Grigoriev I.V."/>
        </authorList>
    </citation>
    <scope>NUCLEOTIDE SEQUENCE [LARGE SCALE GENOMIC DNA]</scope>
    <source>
        <strain evidence="10 11">CCMP1335</strain>
    </source>
</reference>
<dbReference type="Proteomes" id="UP000001449">
    <property type="component" value="Chromosome 11"/>
</dbReference>
<evidence type="ECO:0000256" key="5">
    <source>
        <dbReference type="ARBA" id="ARBA00022989"/>
    </source>
</evidence>
<protein>
    <submittedName>
        <fullName evidence="10">Amino acid/polyamine transporter</fullName>
    </submittedName>
</protein>
<feature type="region of interest" description="Disordered" evidence="8">
    <location>
        <begin position="443"/>
        <end position="471"/>
    </location>
</feature>
<gene>
    <name evidence="10" type="ORF">THAPSDRAFT_681</name>
</gene>
<feature type="transmembrane region" description="Helical" evidence="9">
    <location>
        <begin position="38"/>
        <end position="57"/>
    </location>
</feature>
<dbReference type="AlphaFoldDB" id="B8LBY2"/>
<dbReference type="InterPro" id="IPR002293">
    <property type="entry name" value="AA/rel_permease1"/>
</dbReference>
<sequence length="471" mass="51102">MDPHFTQTAPALKLWPLAVLVFYNVSGGPFGIEPSIRAGGNFFAILGFVVFPLVWAVPEALVTAELGAAFQDPSAGVAWVEEAFGETMGGLCGYLGWVSGATDNAIYPTLFLEYFTSVAGWDKENFGGWNRFGLIASITICLSLLNYKGLEIVGKASLVVCIIAMSPFVLMTIIGAPQVVPSRCLAGILWRPYLNNLFWNLNSFDGAASFAGETTCVKTTYPKGIFIGLIMCIVCYLVPLMVAVGATDYAQADWVDGHLGTVAVDIGGNWLGAWTIFAAGISNLAMFEAEMSADAFQLMGMAERGYLPKIFAKRSKFGTPTTGIIVGTTVILSLGTAEFGQLLELLNCVYALSLLMEYAAFVKLRLYHKDMQRPYRIPIPDWAAVLIALPPTIGILVIFAISNWHVYIFSACAIALGLVLHKIGEVSKQRRWFTYETTVISNQSDSSKGEDEGGFDQYRSEELSPSTPVLV</sequence>
<evidence type="ECO:0000256" key="1">
    <source>
        <dbReference type="ARBA" id="ARBA00004651"/>
    </source>
</evidence>
<name>B8LBY2_THAPS</name>
<evidence type="ECO:0000256" key="2">
    <source>
        <dbReference type="ARBA" id="ARBA00022448"/>
    </source>
</evidence>
<keyword evidence="11" id="KW-1185">Reference proteome</keyword>
<dbReference type="STRING" id="35128.B8LBY2"/>
<dbReference type="InterPro" id="IPR044566">
    <property type="entry name" value="RMV1-like"/>
</dbReference>